<evidence type="ECO:0000313" key="3">
    <source>
        <dbReference type="Proteomes" id="UP000293623"/>
    </source>
</evidence>
<keyword evidence="1" id="KW-0472">Membrane</keyword>
<organism evidence="2 3">
    <name type="scientific">Pelagerythrobacter rhizovicinus</name>
    <dbReference type="NCBI Taxonomy" id="2268576"/>
    <lineage>
        <taxon>Bacteria</taxon>
        <taxon>Pseudomonadati</taxon>
        <taxon>Pseudomonadota</taxon>
        <taxon>Alphaproteobacteria</taxon>
        <taxon>Sphingomonadales</taxon>
        <taxon>Erythrobacteraceae</taxon>
        <taxon>Pelagerythrobacter</taxon>
    </lineage>
</organism>
<gene>
    <name evidence="2" type="ORF">ETX26_08350</name>
</gene>
<proteinExistence type="predicted"/>
<keyword evidence="1" id="KW-1133">Transmembrane helix</keyword>
<name>A0A4V1QVV2_9SPHN</name>
<evidence type="ECO:0000256" key="1">
    <source>
        <dbReference type="SAM" id="Phobius"/>
    </source>
</evidence>
<dbReference type="EMBL" id="SDPV01000002">
    <property type="protein sequence ID" value="RXZ63946.1"/>
    <property type="molecule type" value="Genomic_DNA"/>
</dbReference>
<sequence length="65" mass="7829">MGARIRQLHRWTSMIFTLIVVGIFAFQAFAVPPEWLYYTPLPFLFFLMLTGIYMFVRHYRRPGRS</sequence>
<comment type="caution">
    <text evidence="2">The sequence shown here is derived from an EMBL/GenBank/DDBJ whole genome shotgun (WGS) entry which is preliminary data.</text>
</comment>
<dbReference type="Proteomes" id="UP000293623">
    <property type="component" value="Unassembled WGS sequence"/>
</dbReference>
<evidence type="ECO:0000313" key="2">
    <source>
        <dbReference type="EMBL" id="RXZ63946.1"/>
    </source>
</evidence>
<feature type="transmembrane region" description="Helical" evidence="1">
    <location>
        <begin position="12"/>
        <end position="29"/>
    </location>
</feature>
<dbReference type="OrthoDB" id="9812802at2"/>
<feature type="transmembrane region" description="Helical" evidence="1">
    <location>
        <begin position="35"/>
        <end position="56"/>
    </location>
</feature>
<protein>
    <submittedName>
        <fullName evidence="2">Uncharacterized protein</fullName>
    </submittedName>
</protein>
<keyword evidence="1" id="KW-0812">Transmembrane</keyword>
<dbReference type="AlphaFoldDB" id="A0A4V1QVV2"/>
<reference evidence="2 3" key="1">
    <citation type="submission" date="2019-01" db="EMBL/GenBank/DDBJ databases">
        <title>Altererythrobacter rhizovicinus sp. nov., isolated from the rhizosphere soil of Haloxylon ammodendron.</title>
        <authorList>
            <person name="Li H.-P."/>
            <person name="Gou J.-Y."/>
            <person name="Yao D."/>
            <person name="Han Q.-Q."/>
            <person name="Shao K.-Z."/>
            <person name="Zhao Q."/>
            <person name="Zhang J.-L."/>
        </authorList>
    </citation>
    <scope>NUCLEOTIDE SEQUENCE [LARGE SCALE GENOMIC DNA]</scope>
    <source>
        <strain evidence="2 3">AY-3R</strain>
    </source>
</reference>
<keyword evidence="3" id="KW-1185">Reference proteome</keyword>
<accession>A0A4V1QVV2</accession>
<dbReference type="RefSeq" id="WP_129524261.1">
    <property type="nucleotide sequence ID" value="NZ_SDPV01000002.1"/>
</dbReference>